<keyword evidence="3" id="KW-0067">ATP-binding</keyword>
<dbReference type="PANTHER" id="PTHR37825">
    <property type="entry name" value="TRNA(MET) CYTIDINE ACETATE LIGASE"/>
    <property type="match status" value="1"/>
</dbReference>
<dbReference type="EMBL" id="RJQC01000001">
    <property type="protein sequence ID" value="RNM31428.1"/>
    <property type="molecule type" value="Genomic_DNA"/>
</dbReference>
<name>A0A3N0I3D0_9FIRM</name>
<dbReference type="Proteomes" id="UP000276568">
    <property type="component" value="Unassembled WGS sequence"/>
</dbReference>
<dbReference type="InterPro" id="IPR004821">
    <property type="entry name" value="Cyt_trans-like"/>
</dbReference>
<dbReference type="OrthoDB" id="9769796at2"/>
<keyword evidence="1 3" id="KW-0819">tRNA processing</keyword>
<dbReference type="EC" id="6.3.4.-" evidence="3"/>
<comment type="subcellular location">
    <subcellularLocation>
        <location evidence="3">Cytoplasm</location>
    </subcellularLocation>
</comment>
<keyword evidence="5" id="KW-1185">Reference proteome</keyword>
<keyword evidence="2 3" id="KW-0694">RNA-binding</keyword>
<dbReference type="AlphaFoldDB" id="A0A3N0I3D0"/>
<reference evidence="4 5" key="1">
    <citation type="submission" date="2018-11" db="EMBL/GenBank/DDBJ databases">
        <title>Clostridium sp. nov., a member of the family Erysipelotrichaceae isolated from pig faeces.</title>
        <authorList>
            <person name="Chang Y.-H."/>
        </authorList>
    </citation>
    <scope>NUCLEOTIDE SEQUENCE [LARGE SCALE GENOMIC DNA]</scope>
    <source>
        <strain evidence="4 5">YH-panp20</strain>
    </source>
</reference>
<protein>
    <recommendedName>
        <fullName evidence="3">tRNA(Met) cytidine acetate ligase</fullName>
        <ecNumber evidence="3">6.3.4.-</ecNumber>
    </recommendedName>
</protein>
<comment type="caution">
    <text evidence="4">The sequence shown here is derived from an EMBL/GenBank/DDBJ whole genome shotgun (WGS) entry which is preliminary data.</text>
</comment>
<evidence type="ECO:0000256" key="2">
    <source>
        <dbReference type="ARBA" id="ARBA00022884"/>
    </source>
</evidence>
<dbReference type="GO" id="GO:0005524">
    <property type="term" value="F:ATP binding"/>
    <property type="evidence" value="ECO:0007669"/>
    <property type="project" value="UniProtKB-KW"/>
</dbReference>
<proteinExistence type="inferred from homology"/>
<evidence type="ECO:0000313" key="5">
    <source>
        <dbReference type="Proteomes" id="UP000276568"/>
    </source>
</evidence>
<dbReference type="GO" id="GO:0000049">
    <property type="term" value="F:tRNA binding"/>
    <property type="evidence" value="ECO:0007669"/>
    <property type="project" value="UniProtKB-KW"/>
</dbReference>
<dbReference type="GO" id="GO:0016879">
    <property type="term" value="F:ligase activity, forming carbon-nitrogen bonds"/>
    <property type="evidence" value="ECO:0007669"/>
    <property type="project" value="UniProtKB-UniRule"/>
</dbReference>
<dbReference type="NCBIfam" id="TIGR00125">
    <property type="entry name" value="cyt_tran_rel"/>
    <property type="match status" value="1"/>
</dbReference>
<dbReference type="InterPro" id="IPR008513">
    <property type="entry name" value="tRNA(Met)_cyd_acetate_ligase"/>
</dbReference>
<sequence length="333" mass="38782">MSICGIIAEYNPFHRGHVYQLQYAKQHFDTIVIITSMYYSQRGLPSLLLPEDKARLSLNYGADLVIGLPVCYTAQSAAYFAKYSLQALQQVPIDHLLFGSESNDIHRLETIYDSIQSKTINASTSMNHNLQLDLLPNDQLAIHYVHECKEMGIIPESMQRNKTYPSATQTRKDYFSNKKVLFDTYFQSQQRWENYYPYLKTFLQLTPAQTLEQFFLVNEGIEYRLKKAAKENTWPAFLEASISKTYSKSRIQRTCLMILLQITKEMMKKHDQFRSLIVLGFNEKGQQLLKDHDLVATKFKEMNAFDQYIENQTITLYNSVQPHPIQRKAVLKI</sequence>
<feature type="binding site" evidence="3">
    <location>
        <position position="137"/>
    </location>
    <ligand>
        <name>ATP</name>
        <dbReference type="ChEBI" id="CHEBI:30616"/>
    </ligand>
</feature>
<feature type="binding site" evidence="3">
    <location>
        <begin position="7"/>
        <end position="20"/>
    </location>
    <ligand>
        <name>ATP</name>
        <dbReference type="ChEBI" id="CHEBI:30616"/>
    </ligand>
</feature>
<gene>
    <name evidence="3" type="primary">tmcAL</name>
    <name evidence="4" type="ORF">EDX97_02410</name>
</gene>
<dbReference type="SUPFAM" id="SSF52374">
    <property type="entry name" value="Nucleotidylyl transferase"/>
    <property type="match status" value="1"/>
</dbReference>
<keyword evidence="3" id="KW-0820">tRNA-binding</keyword>
<comment type="catalytic activity">
    <reaction evidence="3">
        <text>cytidine(34) in elongator tRNA(Met) + acetate + ATP = N(4)-acetylcytidine(34) in elongator tRNA(Met) + AMP + diphosphate</text>
        <dbReference type="Rhea" id="RHEA:58144"/>
        <dbReference type="Rhea" id="RHEA-COMP:10693"/>
        <dbReference type="Rhea" id="RHEA-COMP:10694"/>
        <dbReference type="ChEBI" id="CHEBI:30089"/>
        <dbReference type="ChEBI" id="CHEBI:30616"/>
        <dbReference type="ChEBI" id="CHEBI:33019"/>
        <dbReference type="ChEBI" id="CHEBI:74900"/>
        <dbReference type="ChEBI" id="CHEBI:82748"/>
        <dbReference type="ChEBI" id="CHEBI:456215"/>
    </reaction>
</comment>
<dbReference type="Gene3D" id="3.40.50.620">
    <property type="entry name" value="HUPs"/>
    <property type="match status" value="1"/>
</dbReference>
<keyword evidence="3" id="KW-0547">Nucleotide-binding</keyword>
<evidence type="ECO:0000313" key="4">
    <source>
        <dbReference type="EMBL" id="RNM31428.1"/>
    </source>
</evidence>
<evidence type="ECO:0000256" key="3">
    <source>
        <dbReference type="HAMAP-Rule" id="MF_01539"/>
    </source>
</evidence>
<dbReference type="PANTHER" id="PTHR37825:SF1">
    <property type="entry name" value="TRNA(MET) CYTIDINE ACETATE LIGASE"/>
    <property type="match status" value="1"/>
</dbReference>
<dbReference type="Pfam" id="PF05636">
    <property type="entry name" value="HIGH_NTase1"/>
    <property type="match status" value="1"/>
</dbReference>
<comment type="caution">
    <text evidence="3">Lacks conserved residue(s) required for the propagation of feature annotation.</text>
</comment>
<organism evidence="4 5">
    <name type="scientific">Absicoccus porci</name>
    <dbReference type="NCBI Taxonomy" id="2486576"/>
    <lineage>
        <taxon>Bacteria</taxon>
        <taxon>Bacillati</taxon>
        <taxon>Bacillota</taxon>
        <taxon>Erysipelotrichia</taxon>
        <taxon>Erysipelotrichales</taxon>
        <taxon>Erysipelotrichaceae</taxon>
        <taxon>Absicoccus</taxon>
    </lineage>
</organism>
<accession>A0A3N0I3D0</accession>
<dbReference type="GO" id="GO:0005737">
    <property type="term" value="C:cytoplasm"/>
    <property type="evidence" value="ECO:0007669"/>
    <property type="project" value="UniProtKB-SubCell"/>
</dbReference>
<comment type="function">
    <text evidence="3">Catalyzes the formation of N(4)-acetylcytidine (ac(4)C) at the wobble position of elongator tRNA(Met), using acetate and ATP as substrates. First activates an acetate ion to form acetyladenylate (Ac-AMP) and then transfers the acetyl group to tRNA to form ac(4)C34.</text>
</comment>
<feature type="binding site" evidence="3">
    <location>
        <position position="160"/>
    </location>
    <ligand>
        <name>ATP</name>
        <dbReference type="ChEBI" id="CHEBI:30616"/>
    </ligand>
</feature>
<keyword evidence="3" id="KW-0436">Ligase</keyword>
<comment type="similarity">
    <text evidence="3">Belongs to the TmcAL family.</text>
</comment>
<keyword evidence="3" id="KW-0963">Cytoplasm</keyword>
<evidence type="ECO:0000256" key="1">
    <source>
        <dbReference type="ARBA" id="ARBA00022694"/>
    </source>
</evidence>
<dbReference type="GO" id="GO:0006400">
    <property type="term" value="P:tRNA modification"/>
    <property type="evidence" value="ECO:0007669"/>
    <property type="project" value="UniProtKB-UniRule"/>
</dbReference>
<dbReference type="HAMAP" id="MF_01539">
    <property type="entry name" value="TmcAL"/>
    <property type="match status" value="1"/>
</dbReference>
<feature type="binding site" evidence="3">
    <location>
        <position position="99"/>
    </location>
    <ligand>
        <name>ATP</name>
        <dbReference type="ChEBI" id="CHEBI:30616"/>
    </ligand>
</feature>
<dbReference type="RefSeq" id="WP_128519588.1">
    <property type="nucleotide sequence ID" value="NZ_RJQC01000001.1"/>
</dbReference>
<dbReference type="InterPro" id="IPR014729">
    <property type="entry name" value="Rossmann-like_a/b/a_fold"/>
</dbReference>